<comment type="caution">
    <text evidence="3">The sequence shown here is derived from an EMBL/GenBank/DDBJ whole genome shotgun (WGS) entry which is preliminary data.</text>
</comment>
<dbReference type="AlphaFoldDB" id="A0A8J3R793"/>
<gene>
    <name evidence="3" type="ORF">Mth01_13490</name>
</gene>
<sequence length="152" mass="16371">MRLSPGDEPARTDALSGMNAEDSARAAGAGDLSRSGEAIEFLYKFLYSSRMTMLHDATELSVTEAAQRGVARLVADAEQGNELVVTRRHRPVAAVVSIRRLEELEAAASDLRDLALVLARSVTDTGERVSLDDVLTAFGHTRESLAAMPDDE</sequence>
<evidence type="ECO:0000256" key="2">
    <source>
        <dbReference type="SAM" id="MobiDB-lite"/>
    </source>
</evidence>
<dbReference type="InterPro" id="IPR036165">
    <property type="entry name" value="YefM-like_sf"/>
</dbReference>
<dbReference type="Proteomes" id="UP000610966">
    <property type="component" value="Unassembled WGS sequence"/>
</dbReference>
<reference evidence="3" key="1">
    <citation type="submission" date="2021-01" db="EMBL/GenBank/DDBJ databases">
        <title>Whole genome shotgun sequence of Sphaerimonospora thailandensis NBRC 107569.</title>
        <authorList>
            <person name="Komaki H."/>
            <person name="Tamura T."/>
        </authorList>
    </citation>
    <scope>NUCLEOTIDE SEQUENCE</scope>
    <source>
        <strain evidence="3">NBRC 107569</strain>
    </source>
</reference>
<protein>
    <recommendedName>
        <fullName evidence="5">Antitoxin</fullName>
    </recommendedName>
</protein>
<keyword evidence="4" id="KW-1185">Reference proteome</keyword>
<comment type="similarity">
    <text evidence="1">Belongs to the phD/YefM antitoxin family.</text>
</comment>
<dbReference type="EMBL" id="BOOG01000012">
    <property type="protein sequence ID" value="GIH69096.1"/>
    <property type="molecule type" value="Genomic_DNA"/>
</dbReference>
<accession>A0A8J3R793</accession>
<name>A0A8J3R793_9ACTN</name>
<feature type="region of interest" description="Disordered" evidence="2">
    <location>
        <begin position="1"/>
        <end position="29"/>
    </location>
</feature>
<evidence type="ECO:0000313" key="4">
    <source>
        <dbReference type="Proteomes" id="UP000610966"/>
    </source>
</evidence>
<evidence type="ECO:0000313" key="3">
    <source>
        <dbReference type="EMBL" id="GIH69096.1"/>
    </source>
</evidence>
<dbReference type="NCBIfam" id="TIGR01552">
    <property type="entry name" value="phd_fam"/>
    <property type="match status" value="1"/>
</dbReference>
<evidence type="ECO:0000256" key="1">
    <source>
        <dbReference type="ARBA" id="ARBA00009981"/>
    </source>
</evidence>
<proteinExistence type="inferred from homology"/>
<organism evidence="3 4">
    <name type="scientific">Sphaerimonospora thailandensis</name>
    <dbReference type="NCBI Taxonomy" id="795644"/>
    <lineage>
        <taxon>Bacteria</taxon>
        <taxon>Bacillati</taxon>
        <taxon>Actinomycetota</taxon>
        <taxon>Actinomycetes</taxon>
        <taxon>Streptosporangiales</taxon>
        <taxon>Streptosporangiaceae</taxon>
        <taxon>Sphaerimonospora</taxon>
    </lineage>
</organism>
<evidence type="ECO:0008006" key="5">
    <source>
        <dbReference type="Google" id="ProtNLM"/>
    </source>
</evidence>
<dbReference type="SUPFAM" id="SSF143120">
    <property type="entry name" value="YefM-like"/>
    <property type="match status" value="1"/>
</dbReference>